<gene>
    <name evidence="1" type="ORF">ES288_D05G324000v1</name>
</gene>
<dbReference type="AlphaFoldDB" id="A0A5D2CLW3"/>
<protein>
    <submittedName>
        <fullName evidence="1">Uncharacterized protein</fullName>
    </submittedName>
</protein>
<evidence type="ECO:0000313" key="2">
    <source>
        <dbReference type="Proteomes" id="UP000323506"/>
    </source>
</evidence>
<evidence type="ECO:0000313" key="1">
    <source>
        <dbReference type="EMBL" id="TYG70567.1"/>
    </source>
</evidence>
<dbReference type="EMBL" id="CM017705">
    <property type="protein sequence ID" value="TYG70567.1"/>
    <property type="molecule type" value="Genomic_DNA"/>
</dbReference>
<keyword evidence="2" id="KW-1185">Reference proteome</keyword>
<reference evidence="1 2" key="1">
    <citation type="submission" date="2019-06" db="EMBL/GenBank/DDBJ databases">
        <title>WGS assembly of Gossypium darwinii.</title>
        <authorList>
            <person name="Chen Z.J."/>
            <person name="Sreedasyam A."/>
            <person name="Ando A."/>
            <person name="Song Q."/>
            <person name="De L."/>
            <person name="Hulse-Kemp A."/>
            <person name="Ding M."/>
            <person name="Ye W."/>
            <person name="Kirkbride R."/>
            <person name="Jenkins J."/>
            <person name="Plott C."/>
            <person name="Lovell J."/>
            <person name="Lin Y.-M."/>
            <person name="Vaughn R."/>
            <person name="Liu B."/>
            <person name="Li W."/>
            <person name="Simpson S."/>
            <person name="Scheffler B."/>
            <person name="Saski C."/>
            <person name="Grover C."/>
            <person name="Hu G."/>
            <person name="Conover J."/>
            <person name="Carlson J."/>
            <person name="Shu S."/>
            <person name="Boston L."/>
            <person name="Williams M."/>
            <person name="Peterson D."/>
            <person name="Mcgee K."/>
            <person name="Jones D."/>
            <person name="Wendel J."/>
            <person name="Stelly D."/>
            <person name="Grimwood J."/>
            <person name="Schmutz J."/>
        </authorList>
    </citation>
    <scope>NUCLEOTIDE SEQUENCE [LARGE SCALE GENOMIC DNA]</scope>
    <source>
        <strain evidence="1">1808015.09</strain>
    </source>
</reference>
<name>A0A5D2CLW3_GOSDA</name>
<accession>A0A5D2CLW3</accession>
<proteinExistence type="predicted"/>
<dbReference type="Proteomes" id="UP000323506">
    <property type="component" value="Chromosome D05"/>
</dbReference>
<sequence length="95" mass="10989">MASAANIESISSFITIFDFKISLFESRNTIPKQDLLSLLLNATSKFILKTDESNGHHLSLARLLIAIYSSRSKFPIKYKQRFNTNHWVYTPEHRD</sequence>
<organism evidence="1 2">
    <name type="scientific">Gossypium darwinii</name>
    <name type="common">Darwin's cotton</name>
    <name type="synonym">Gossypium barbadense var. darwinii</name>
    <dbReference type="NCBI Taxonomy" id="34276"/>
    <lineage>
        <taxon>Eukaryota</taxon>
        <taxon>Viridiplantae</taxon>
        <taxon>Streptophyta</taxon>
        <taxon>Embryophyta</taxon>
        <taxon>Tracheophyta</taxon>
        <taxon>Spermatophyta</taxon>
        <taxon>Magnoliopsida</taxon>
        <taxon>eudicotyledons</taxon>
        <taxon>Gunneridae</taxon>
        <taxon>Pentapetalae</taxon>
        <taxon>rosids</taxon>
        <taxon>malvids</taxon>
        <taxon>Malvales</taxon>
        <taxon>Malvaceae</taxon>
        <taxon>Malvoideae</taxon>
        <taxon>Gossypium</taxon>
    </lineage>
</organism>